<evidence type="ECO:0000313" key="10">
    <source>
        <dbReference type="EMBL" id="GAX85363.1"/>
    </source>
</evidence>
<accession>A0A250XQR6</accession>
<dbReference type="EC" id="2.7.1.67" evidence="3"/>
<reference evidence="10 11" key="1">
    <citation type="submission" date="2017-08" db="EMBL/GenBank/DDBJ databases">
        <title>Acidophilic green algal genome provides insights into adaptation to an acidic environment.</title>
        <authorList>
            <person name="Hirooka S."/>
            <person name="Hirose Y."/>
            <person name="Kanesaki Y."/>
            <person name="Higuchi S."/>
            <person name="Fujiwara T."/>
            <person name="Onuma R."/>
            <person name="Era A."/>
            <person name="Ohbayashi R."/>
            <person name="Uzuka A."/>
            <person name="Nozaki H."/>
            <person name="Yoshikawa H."/>
            <person name="Miyagishima S.Y."/>
        </authorList>
    </citation>
    <scope>NUCLEOTIDE SEQUENCE [LARGE SCALE GENOMIC DNA]</scope>
    <source>
        <strain evidence="10 11">NIES-2499</strain>
    </source>
</reference>
<dbReference type="InterPro" id="IPR045495">
    <property type="entry name" value="PI4K_N"/>
</dbReference>
<evidence type="ECO:0000259" key="8">
    <source>
        <dbReference type="PROSITE" id="PS50290"/>
    </source>
</evidence>
<comment type="caution">
    <text evidence="10">The sequence shown here is derived from an EMBL/GenBank/DDBJ whole genome shotgun (WGS) entry which is preliminary data.</text>
</comment>
<keyword evidence="6" id="KW-0418">Kinase</keyword>
<dbReference type="SUPFAM" id="SSF56112">
    <property type="entry name" value="Protein kinase-like (PK-like)"/>
    <property type="match status" value="1"/>
</dbReference>
<dbReference type="InterPro" id="IPR016024">
    <property type="entry name" value="ARM-type_fold"/>
</dbReference>
<dbReference type="STRING" id="1157962.A0A250XQR6"/>
<evidence type="ECO:0000256" key="6">
    <source>
        <dbReference type="ARBA" id="ARBA00022777"/>
    </source>
</evidence>
<comment type="similarity">
    <text evidence="2">Belongs to the PI3/PI4-kinase family. Type III PI4K subfamily.</text>
</comment>
<dbReference type="SUPFAM" id="SSF48371">
    <property type="entry name" value="ARM repeat"/>
    <property type="match status" value="1"/>
</dbReference>
<dbReference type="Pfam" id="PF00613">
    <property type="entry name" value="PI3Ka"/>
    <property type="match status" value="1"/>
</dbReference>
<dbReference type="OrthoDB" id="10264149at2759"/>
<dbReference type="SMART" id="SM00146">
    <property type="entry name" value="PI3Kc"/>
    <property type="match status" value="1"/>
</dbReference>
<dbReference type="GO" id="GO:0005886">
    <property type="term" value="C:plasma membrane"/>
    <property type="evidence" value="ECO:0007669"/>
    <property type="project" value="TreeGrafter"/>
</dbReference>
<dbReference type="InterPro" id="IPR001263">
    <property type="entry name" value="PI3K_accessory_dom"/>
</dbReference>
<dbReference type="InterPro" id="IPR036940">
    <property type="entry name" value="PI3/4_kinase_cat_sf"/>
</dbReference>
<evidence type="ECO:0000256" key="4">
    <source>
        <dbReference type="ARBA" id="ARBA00022679"/>
    </source>
</evidence>
<dbReference type="PROSITE" id="PS50290">
    <property type="entry name" value="PI3_4_KINASE_3"/>
    <property type="match status" value="1"/>
</dbReference>
<dbReference type="InterPro" id="IPR000403">
    <property type="entry name" value="PI3/4_kinase_cat_dom"/>
</dbReference>
<feature type="domain" description="PIK helical" evidence="9">
    <location>
        <begin position="1023"/>
        <end position="1208"/>
    </location>
</feature>
<evidence type="ECO:0000256" key="7">
    <source>
        <dbReference type="ARBA" id="ARBA00022840"/>
    </source>
</evidence>
<dbReference type="PANTHER" id="PTHR10048:SF15">
    <property type="entry name" value="PHOSPHATIDYLINOSITOL 4-KINASE ALPHA"/>
    <property type="match status" value="1"/>
</dbReference>
<dbReference type="Gene3D" id="1.10.1070.11">
    <property type="entry name" value="Phosphatidylinositol 3-/4-kinase, catalytic domain"/>
    <property type="match status" value="1"/>
</dbReference>
<sequence length="1600" mass="173099">MLLLPDPSTSSAAEQQVTVLVIGRVYVLLGCRQDFARMVLPTLMDSVISAHTRPPAQTYACLAATIAAMASANACSRDVDKWTYDQAVDLLMRIYKDSSSGASKALLYASSQANSALCGTLADALHTLASGMNSAKPTEMKDVRLRLLALFCDLGFKCGSNPAVMKDMQALLPAIAAACDSPTSQKGEGGQASLRSGSRLSYATIAAASKNDATYIKLIRNLWLYIGMFKFVAQDEGPEAGKHSAIGQIAATTPLLFIGVHGDAELLERLKAEFGDRLSHAGSPADPSSLNTSLLSLLGVPSSSVTLPLDAHKKAYLLALATCELSRATISTLPARGQADPMSTALGYVQVTDPLSEEMPWMVLIAEQTFTRYLRHIEAELGRQKAKEHDTARALEIRGDLASDPFAMKLSAQLDDIDDEMEGDEVGDGPLSPGACIEGLALTLINHLSSTEGGSEEGKLPKVVQLSDKLLKRLLTAHPSLYWSRACGRALLGMLEAEEGDRPLGEVPISHAGMQEGSLPSSMVWKWLQSWVLTAAGKAPSRTEALIHQFLGQRGSLVVSSGNIRSPFLKAHGSFGKPSEGLIASPNALRRASELLSICARARRESGHVSVLSRGPGAALQNGTLALCRKQYYAGIISGMQATQPGTSDVSALATMLSQALDAAVRNRHSLEVIEERFLTAAALMATSPLCVVESGPCFNLLRSLNAMPLNLFSPEALSIFVFACNWITAAAPAWLLPLSSRATSSWCWTVDQGWGLFSGRSPRGSDLNPGSVIEVIRCHEQWLQFFTELWGTLADSSTLSDQASSVLYLFERMLQRSLSDPEALSGHPAAASTRFRLLSLALKYGQYSLAALLPASASPANAGRRGAARTCPPTLAILHDRILKAAVMWFADPPSFSAHITEQQAQDQVTALKEFLLLVSNVSSWPTLGGGSKHTGPKAPVVDMSPGDKLKAVANQAISKLKTLQGGKPVPGPTLAHPVWGMGGPLSQTDVVMTLKFLLSHEIERLQVWSRPLEESSSAATSIPGAIHKANWEALVETTWRVHPEVALALSKRFPTLNEVSSKLHRLLVAHATEPSVQVIPEAGMILAASMDTPPVSLAALHTWTPSGPVEGLELLAGSSSRRPEVKAYALRCIDNTKPEQVVFFLPQLVQILRHDPPNGPIQTTLMGMAGRSSLFAHQLMWALQTEEKPPEEAFNPEVKRSGWQPPKDCGLWTVSGQLRQKVFQSLQPSSRSYWEAESSYFDQITAISGILKKYEKDERKSRIAEELVKFEVPRQDLYVPTNPNCRVLSHIPSSGTPMQSAAKVPILVAFKVSQAEDAVKQLEEGEEPAAVGTERDLACIFKVGDDVRQDVLALQVIQLLRDAFVKAGLDLYLCPYGCLPTGYERGIIEVVPKTKSRAALGELSDRGLYEIFQTEFGAANSPAFEAARRNFIVSEAGYAIASYLLQAKDRHNGNLLVDSDGHLVHIDFGFILEISPGGNMGFESAAFKLSHEMTQLLDPGSTKQSSHFKLFEQLCVRGYLVARTVAEPIIATVALMAESGLPCFGRGAPIENLRKRFHLEMSERQAAQFMRQTISDAYQKWTTGVYDALQNIQNRIPF</sequence>
<evidence type="ECO:0000259" key="9">
    <source>
        <dbReference type="PROSITE" id="PS51545"/>
    </source>
</evidence>
<dbReference type="Gene3D" id="3.30.1010.10">
    <property type="entry name" value="Phosphatidylinositol 3-kinase Catalytic Subunit, Chain A, domain 4"/>
    <property type="match status" value="1"/>
</dbReference>
<dbReference type="FunFam" id="3.30.1010.10:FF:000014">
    <property type="entry name" value="Phosphatidylinositol 4-kinase STT4"/>
    <property type="match status" value="1"/>
</dbReference>
<dbReference type="CDD" id="cd05167">
    <property type="entry name" value="PI4Kc_III_alpha"/>
    <property type="match status" value="1"/>
</dbReference>
<keyword evidence="4" id="KW-0808">Transferase</keyword>
<keyword evidence="5" id="KW-0547">Nucleotide-binding</keyword>
<dbReference type="Proteomes" id="UP000232323">
    <property type="component" value="Unassembled WGS sequence"/>
</dbReference>
<dbReference type="Gene3D" id="1.25.40.70">
    <property type="entry name" value="Phosphatidylinositol 3-kinase, accessory domain (PIK)"/>
    <property type="match status" value="1"/>
</dbReference>
<evidence type="ECO:0000256" key="3">
    <source>
        <dbReference type="ARBA" id="ARBA00012169"/>
    </source>
</evidence>
<dbReference type="InterPro" id="IPR018936">
    <property type="entry name" value="PI3/4_kinase_CS"/>
</dbReference>
<comment type="catalytic activity">
    <reaction evidence="1">
        <text>a 1,2-diacyl-sn-glycero-3-phospho-(1D-myo-inositol) + ATP = a 1,2-diacyl-sn-glycero-3-phospho-(1D-myo-inositol 4-phosphate) + ADP + H(+)</text>
        <dbReference type="Rhea" id="RHEA:19877"/>
        <dbReference type="ChEBI" id="CHEBI:15378"/>
        <dbReference type="ChEBI" id="CHEBI:30616"/>
        <dbReference type="ChEBI" id="CHEBI:57880"/>
        <dbReference type="ChEBI" id="CHEBI:58178"/>
        <dbReference type="ChEBI" id="CHEBI:456216"/>
        <dbReference type="EC" id="2.7.1.67"/>
    </reaction>
</comment>
<evidence type="ECO:0000256" key="2">
    <source>
        <dbReference type="ARBA" id="ARBA00006209"/>
    </source>
</evidence>
<evidence type="ECO:0000313" key="11">
    <source>
        <dbReference type="Proteomes" id="UP000232323"/>
    </source>
</evidence>
<dbReference type="GO" id="GO:0005524">
    <property type="term" value="F:ATP binding"/>
    <property type="evidence" value="ECO:0007669"/>
    <property type="project" value="UniProtKB-KW"/>
</dbReference>
<feature type="domain" description="PI3K/PI4K catalytic" evidence="8">
    <location>
        <begin position="1317"/>
        <end position="1584"/>
    </location>
</feature>
<dbReference type="Pfam" id="PF19274">
    <property type="entry name" value="PI4K_N"/>
    <property type="match status" value="2"/>
</dbReference>
<organism evidence="10 11">
    <name type="scientific">Chlamydomonas eustigma</name>
    <dbReference type="NCBI Taxonomy" id="1157962"/>
    <lineage>
        <taxon>Eukaryota</taxon>
        <taxon>Viridiplantae</taxon>
        <taxon>Chlorophyta</taxon>
        <taxon>core chlorophytes</taxon>
        <taxon>Chlorophyceae</taxon>
        <taxon>CS clade</taxon>
        <taxon>Chlamydomonadales</taxon>
        <taxon>Chlamydomonadaceae</taxon>
        <taxon>Chlamydomonas</taxon>
    </lineage>
</organism>
<dbReference type="PROSITE" id="PS00915">
    <property type="entry name" value="PI3_4_KINASE_1"/>
    <property type="match status" value="1"/>
</dbReference>
<dbReference type="InterPro" id="IPR042236">
    <property type="entry name" value="PI3K_accessory_sf"/>
</dbReference>
<dbReference type="Pfam" id="PF00454">
    <property type="entry name" value="PI3_PI4_kinase"/>
    <property type="match status" value="1"/>
</dbReference>
<dbReference type="GO" id="GO:0048015">
    <property type="term" value="P:phosphatidylinositol-mediated signaling"/>
    <property type="evidence" value="ECO:0007669"/>
    <property type="project" value="TreeGrafter"/>
</dbReference>
<name>A0A250XQR6_9CHLO</name>
<dbReference type="PROSITE" id="PS51545">
    <property type="entry name" value="PIK_HELICAL"/>
    <property type="match status" value="1"/>
</dbReference>
<protein>
    <recommendedName>
        <fullName evidence="3">1-phosphatidylinositol 4-kinase</fullName>
        <ecNumber evidence="3">2.7.1.67</ecNumber>
    </recommendedName>
</protein>
<keyword evidence="11" id="KW-1185">Reference proteome</keyword>
<dbReference type="FunFam" id="1.10.1070.11:FF:000012">
    <property type="entry name" value="Phosphatidylinositol 4-kinase alpha 1"/>
    <property type="match status" value="1"/>
</dbReference>
<dbReference type="EMBL" id="BEGY01000164">
    <property type="protein sequence ID" value="GAX85363.1"/>
    <property type="molecule type" value="Genomic_DNA"/>
</dbReference>
<gene>
    <name evidence="10" type="ORF">CEUSTIGMA_g12780.t1</name>
</gene>
<dbReference type="GO" id="GO:0046854">
    <property type="term" value="P:phosphatidylinositol phosphate biosynthetic process"/>
    <property type="evidence" value="ECO:0007669"/>
    <property type="project" value="InterPro"/>
</dbReference>
<proteinExistence type="inferred from homology"/>
<evidence type="ECO:0000256" key="5">
    <source>
        <dbReference type="ARBA" id="ARBA00022741"/>
    </source>
</evidence>
<dbReference type="PANTHER" id="PTHR10048">
    <property type="entry name" value="PHOSPHATIDYLINOSITOL KINASE"/>
    <property type="match status" value="1"/>
</dbReference>
<dbReference type="GO" id="GO:0005737">
    <property type="term" value="C:cytoplasm"/>
    <property type="evidence" value="ECO:0007669"/>
    <property type="project" value="TreeGrafter"/>
</dbReference>
<dbReference type="GO" id="GO:0004430">
    <property type="term" value="F:1-phosphatidylinositol 4-kinase activity"/>
    <property type="evidence" value="ECO:0007669"/>
    <property type="project" value="UniProtKB-EC"/>
</dbReference>
<keyword evidence="7" id="KW-0067">ATP-binding</keyword>
<evidence type="ECO:0000256" key="1">
    <source>
        <dbReference type="ARBA" id="ARBA00001686"/>
    </source>
</evidence>
<dbReference type="InterPro" id="IPR011009">
    <property type="entry name" value="Kinase-like_dom_sf"/>
</dbReference>
<dbReference type="InterPro" id="IPR015433">
    <property type="entry name" value="PI3/4_kinase"/>
</dbReference>